<reference evidence="7 8" key="2">
    <citation type="journal article" date="2008" name="Nature">
        <title>The Phaeodactylum genome reveals the evolutionary history of diatom genomes.</title>
        <authorList>
            <person name="Bowler C."/>
            <person name="Allen A.E."/>
            <person name="Badger J.H."/>
            <person name="Grimwood J."/>
            <person name="Jabbari K."/>
            <person name="Kuo A."/>
            <person name="Maheswari U."/>
            <person name="Martens C."/>
            <person name="Maumus F."/>
            <person name="Otillar R.P."/>
            <person name="Rayko E."/>
            <person name="Salamov A."/>
            <person name="Vandepoele K."/>
            <person name="Beszteri B."/>
            <person name="Gruber A."/>
            <person name="Heijde M."/>
            <person name="Katinka M."/>
            <person name="Mock T."/>
            <person name="Valentin K."/>
            <person name="Verret F."/>
            <person name="Berges J.A."/>
            <person name="Brownlee C."/>
            <person name="Cadoret J.P."/>
            <person name="Chiovitti A."/>
            <person name="Choi C.J."/>
            <person name="Coesel S."/>
            <person name="De Martino A."/>
            <person name="Detter J.C."/>
            <person name="Durkin C."/>
            <person name="Falciatore A."/>
            <person name="Fournet J."/>
            <person name="Haruta M."/>
            <person name="Huysman M.J."/>
            <person name="Jenkins B.D."/>
            <person name="Jiroutova K."/>
            <person name="Jorgensen R.E."/>
            <person name="Joubert Y."/>
            <person name="Kaplan A."/>
            <person name="Kroger N."/>
            <person name="Kroth P.G."/>
            <person name="La Roche J."/>
            <person name="Lindquist E."/>
            <person name="Lommer M."/>
            <person name="Martin-Jezequel V."/>
            <person name="Lopez P.J."/>
            <person name="Lucas S."/>
            <person name="Mangogna M."/>
            <person name="McGinnis K."/>
            <person name="Medlin L.K."/>
            <person name="Montsant A."/>
            <person name="Oudot-Le Secq M.P."/>
            <person name="Napoli C."/>
            <person name="Obornik M."/>
            <person name="Parker M.S."/>
            <person name="Petit J.L."/>
            <person name="Porcel B.M."/>
            <person name="Poulsen N."/>
            <person name="Robison M."/>
            <person name="Rychlewski L."/>
            <person name="Rynearson T.A."/>
            <person name="Schmutz J."/>
            <person name="Shapiro H."/>
            <person name="Siaut M."/>
            <person name="Stanley M."/>
            <person name="Sussman M.R."/>
            <person name="Taylor A.R."/>
            <person name="Vardi A."/>
            <person name="von Dassow P."/>
            <person name="Vyverman W."/>
            <person name="Willis A."/>
            <person name="Wyrwicz L.S."/>
            <person name="Rokhsar D.S."/>
            <person name="Weissenbach J."/>
            <person name="Armbrust E.V."/>
            <person name="Green B.R."/>
            <person name="Van de Peer Y."/>
            <person name="Grigoriev I.V."/>
        </authorList>
    </citation>
    <scope>NUCLEOTIDE SEQUENCE [LARGE SCALE GENOMIC DNA]</scope>
    <source>
        <strain evidence="7 8">CCMP1335</strain>
    </source>
</reference>
<keyword evidence="8" id="KW-1185">Reference proteome</keyword>
<evidence type="ECO:0000256" key="1">
    <source>
        <dbReference type="ARBA" id="ARBA00022723"/>
    </source>
</evidence>
<accession>B8BXX8</accession>
<dbReference type="PaxDb" id="35128-Thaps3487"/>
<dbReference type="Pfam" id="PF18044">
    <property type="entry name" value="zf-CCCH_4"/>
    <property type="match status" value="1"/>
</dbReference>
<proteinExistence type="predicted"/>
<evidence type="ECO:0000256" key="2">
    <source>
        <dbReference type="ARBA" id="ARBA00022771"/>
    </source>
</evidence>
<name>B8BXX8_THAPS</name>
<dbReference type="RefSeq" id="XP_002288350.1">
    <property type="nucleotide sequence ID" value="XM_002288314.1"/>
</dbReference>
<dbReference type="SUPFAM" id="SSF90229">
    <property type="entry name" value="CCCH zinc finger"/>
    <property type="match status" value="1"/>
</dbReference>
<evidence type="ECO:0000313" key="7">
    <source>
        <dbReference type="EMBL" id="EED93786.1"/>
    </source>
</evidence>
<gene>
    <name evidence="7" type="ORF">THAPSDRAFT_3487</name>
</gene>
<dbReference type="AlphaFoldDB" id="B8BXX8"/>
<feature type="region of interest" description="Disordered" evidence="5">
    <location>
        <begin position="69"/>
        <end position="108"/>
    </location>
</feature>
<dbReference type="GO" id="GO:0008270">
    <property type="term" value="F:zinc ion binding"/>
    <property type="evidence" value="ECO:0007669"/>
    <property type="project" value="UniProtKB-KW"/>
</dbReference>
<evidence type="ECO:0000256" key="3">
    <source>
        <dbReference type="ARBA" id="ARBA00022833"/>
    </source>
</evidence>
<feature type="compositionally biased region" description="Gly residues" evidence="5">
    <location>
        <begin position="80"/>
        <end position="108"/>
    </location>
</feature>
<keyword evidence="2 4" id="KW-0863">Zinc-finger</keyword>
<dbReference type="Gene3D" id="4.10.1000.10">
    <property type="entry name" value="Zinc finger, CCCH-type"/>
    <property type="match status" value="1"/>
</dbReference>
<reference evidence="7 8" key="1">
    <citation type="journal article" date="2004" name="Science">
        <title>The genome of the diatom Thalassiosira pseudonana: ecology, evolution, and metabolism.</title>
        <authorList>
            <person name="Armbrust E.V."/>
            <person name="Berges J.A."/>
            <person name="Bowler C."/>
            <person name="Green B.R."/>
            <person name="Martinez D."/>
            <person name="Putnam N.H."/>
            <person name="Zhou S."/>
            <person name="Allen A.E."/>
            <person name="Apt K.E."/>
            <person name="Bechner M."/>
            <person name="Brzezinski M.A."/>
            <person name="Chaal B.K."/>
            <person name="Chiovitti A."/>
            <person name="Davis A.K."/>
            <person name="Demarest M.S."/>
            <person name="Detter J.C."/>
            <person name="Glavina T."/>
            <person name="Goodstein D."/>
            <person name="Hadi M.Z."/>
            <person name="Hellsten U."/>
            <person name="Hildebrand M."/>
            <person name="Jenkins B.D."/>
            <person name="Jurka J."/>
            <person name="Kapitonov V.V."/>
            <person name="Kroger N."/>
            <person name="Lau W.W."/>
            <person name="Lane T.W."/>
            <person name="Larimer F.W."/>
            <person name="Lippmeier J.C."/>
            <person name="Lucas S."/>
            <person name="Medina M."/>
            <person name="Montsant A."/>
            <person name="Obornik M."/>
            <person name="Parker M.S."/>
            <person name="Palenik B."/>
            <person name="Pazour G.J."/>
            <person name="Richardson P.M."/>
            <person name="Rynearson T.A."/>
            <person name="Saito M.A."/>
            <person name="Schwartz D.C."/>
            <person name="Thamatrakoln K."/>
            <person name="Valentin K."/>
            <person name="Vardi A."/>
            <person name="Wilkerson F.P."/>
            <person name="Rokhsar D.S."/>
        </authorList>
    </citation>
    <scope>NUCLEOTIDE SEQUENCE [LARGE SCALE GENOMIC DNA]</scope>
    <source>
        <strain evidence="7 8">CCMP1335</strain>
    </source>
</reference>
<evidence type="ECO:0000259" key="6">
    <source>
        <dbReference type="PROSITE" id="PS50103"/>
    </source>
</evidence>
<dbReference type="EMBL" id="CM000640">
    <property type="protein sequence ID" value="EED93786.1"/>
    <property type="molecule type" value="Genomic_DNA"/>
</dbReference>
<evidence type="ECO:0000256" key="4">
    <source>
        <dbReference type="PROSITE-ProRule" id="PRU00723"/>
    </source>
</evidence>
<dbReference type="HOGENOM" id="CLU_1931820_0_0_1"/>
<dbReference type="KEGG" id="tps:THAPSDRAFT_3487"/>
<dbReference type="InterPro" id="IPR000571">
    <property type="entry name" value="Znf_CCCH"/>
</dbReference>
<dbReference type="PROSITE" id="PS50103">
    <property type="entry name" value="ZF_C3H1"/>
    <property type="match status" value="1"/>
</dbReference>
<protein>
    <recommendedName>
        <fullName evidence="6">C3H1-type domain-containing protein</fullName>
    </recommendedName>
</protein>
<keyword evidence="1 4" id="KW-0479">Metal-binding</keyword>
<dbReference type="Proteomes" id="UP000001449">
    <property type="component" value="Chromosome 3"/>
</dbReference>
<organism evidence="7 8">
    <name type="scientific">Thalassiosira pseudonana</name>
    <name type="common">Marine diatom</name>
    <name type="synonym">Cyclotella nana</name>
    <dbReference type="NCBI Taxonomy" id="35128"/>
    <lineage>
        <taxon>Eukaryota</taxon>
        <taxon>Sar</taxon>
        <taxon>Stramenopiles</taxon>
        <taxon>Ochrophyta</taxon>
        <taxon>Bacillariophyta</taxon>
        <taxon>Coscinodiscophyceae</taxon>
        <taxon>Thalassiosirophycidae</taxon>
        <taxon>Thalassiosirales</taxon>
        <taxon>Thalassiosiraceae</taxon>
        <taxon>Thalassiosira</taxon>
    </lineage>
</organism>
<keyword evidence="3 4" id="KW-0862">Zinc</keyword>
<dbReference type="InterPro" id="IPR041367">
    <property type="entry name" value="Znf-CCCH_4"/>
</dbReference>
<dbReference type="GeneID" id="7451675"/>
<evidence type="ECO:0000256" key="5">
    <source>
        <dbReference type="SAM" id="MobiDB-lite"/>
    </source>
</evidence>
<dbReference type="InParanoid" id="B8BXX8"/>
<sequence length="131" mass="13719">MINENDHEDVLDDIEAEMDNDIDNDEMDFLASTLNSASVSSSSSAAINHISTTSLPSHQANHAAEFWFPESGTNTTHGGNQYGGGGRGYNDRGYGAGGRGSGGGGGGGKTPCKFFQMGSCRFGDTCRFSHS</sequence>
<evidence type="ECO:0000313" key="8">
    <source>
        <dbReference type="Proteomes" id="UP000001449"/>
    </source>
</evidence>
<feature type="domain" description="C3H1-type" evidence="6">
    <location>
        <begin position="106"/>
        <end position="131"/>
    </location>
</feature>
<feature type="zinc finger region" description="C3H1-type" evidence="4">
    <location>
        <begin position="106"/>
        <end position="131"/>
    </location>
</feature>
<dbReference type="InterPro" id="IPR036855">
    <property type="entry name" value="Znf_CCCH_sf"/>
</dbReference>